<sequence length="206" mass="23135">MARRDVFRAHRSELWSDMDGIRRWVAHHRRSAGLDYLHTRAESFSQAKPHPAHSAKISSTDYKTLSKKFTPQEIKMLDQISSEQDVDQMVKILNGKDPFDRPTLRTASPLTFAAAVETNGCTMSPDSWGKANFKPTCDTHDICYSVGSTTNRLDCDNVFWASLLRECERAYSAGLMRSTCRGVAQTYYTAVRTFGASYYDGAGSKA</sequence>
<dbReference type="InterPro" id="IPR015141">
    <property type="entry name" value="PLipase_A2_prok/fun"/>
</dbReference>
<dbReference type="GO" id="GO:0004623">
    <property type="term" value="F:phospholipase A2 activity"/>
    <property type="evidence" value="ECO:0007669"/>
    <property type="project" value="InterPro"/>
</dbReference>
<dbReference type="GO" id="GO:0050482">
    <property type="term" value="P:arachidonate secretion"/>
    <property type="evidence" value="ECO:0007669"/>
    <property type="project" value="InterPro"/>
</dbReference>
<accession>A0A7H2BJ81</accession>
<dbReference type="Pfam" id="PF09056">
    <property type="entry name" value="Phospholip_A2_3"/>
    <property type="match status" value="1"/>
</dbReference>
<organism evidence="1 2">
    <name type="scientific">Rothia amarae</name>
    <dbReference type="NCBI Taxonomy" id="169480"/>
    <lineage>
        <taxon>Bacteria</taxon>
        <taxon>Bacillati</taxon>
        <taxon>Actinomycetota</taxon>
        <taxon>Actinomycetes</taxon>
        <taxon>Micrococcales</taxon>
        <taxon>Micrococcaceae</taxon>
        <taxon>Rothia</taxon>
    </lineage>
</organism>
<keyword evidence="2" id="KW-1185">Reference proteome</keyword>
<proteinExistence type="predicted"/>
<dbReference type="Gene3D" id="1.20.90.10">
    <property type="entry name" value="Phospholipase A2 domain"/>
    <property type="match status" value="1"/>
</dbReference>
<name>A0A7H2BJ81_9MICC</name>
<reference evidence="1 2" key="1">
    <citation type="submission" date="2020-09" db="EMBL/GenBank/DDBJ databases">
        <title>Investigation of environmental microbe.</title>
        <authorList>
            <person name="Ou Y."/>
            <person name="Kang Q."/>
        </authorList>
    </citation>
    <scope>NUCLEOTIDE SEQUENCE [LARGE SCALE GENOMIC DNA]</scope>
    <source>
        <strain evidence="1 2">KJZ-9</strain>
    </source>
</reference>
<dbReference type="Proteomes" id="UP000516421">
    <property type="component" value="Chromosome"/>
</dbReference>
<dbReference type="KEGG" id="rama:IDM48_10290"/>
<gene>
    <name evidence="1" type="ORF">IDM48_10290</name>
</gene>
<protein>
    <recommendedName>
        <fullName evidence="3">Phospholipase</fullName>
    </recommendedName>
</protein>
<dbReference type="EMBL" id="CP061538">
    <property type="protein sequence ID" value="QNV39727.1"/>
    <property type="molecule type" value="Genomic_DNA"/>
</dbReference>
<dbReference type="RefSeq" id="WP_190617293.1">
    <property type="nucleotide sequence ID" value="NZ_CP061538.1"/>
</dbReference>
<evidence type="ECO:0000313" key="1">
    <source>
        <dbReference type="EMBL" id="QNV39727.1"/>
    </source>
</evidence>
<evidence type="ECO:0008006" key="3">
    <source>
        <dbReference type="Google" id="ProtNLM"/>
    </source>
</evidence>
<dbReference type="GO" id="GO:0006644">
    <property type="term" value="P:phospholipid metabolic process"/>
    <property type="evidence" value="ECO:0007669"/>
    <property type="project" value="InterPro"/>
</dbReference>
<evidence type="ECO:0000313" key="2">
    <source>
        <dbReference type="Proteomes" id="UP000516421"/>
    </source>
</evidence>
<dbReference type="SUPFAM" id="SSF48619">
    <property type="entry name" value="Phospholipase A2, PLA2"/>
    <property type="match status" value="1"/>
</dbReference>
<dbReference type="AlphaFoldDB" id="A0A7H2BJ81"/>
<dbReference type="InterPro" id="IPR036444">
    <property type="entry name" value="PLipase_A2_dom_sf"/>
</dbReference>